<organism evidence="10 12">
    <name type="scientific">Kocuria flava</name>
    <dbReference type="NCBI Taxonomy" id="446860"/>
    <lineage>
        <taxon>Bacteria</taxon>
        <taxon>Bacillati</taxon>
        <taxon>Actinomycetota</taxon>
        <taxon>Actinomycetes</taxon>
        <taxon>Micrococcales</taxon>
        <taxon>Micrococcaceae</taxon>
        <taxon>Kocuria</taxon>
    </lineage>
</organism>
<dbReference type="PROSITE" id="PS50110">
    <property type="entry name" value="RESPONSE_REGULATORY"/>
    <property type="match status" value="1"/>
</dbReference>
<dbReference type="PANTHER" id="PTHR48111:SF4">
    <property type="entry name" value="DNA-BINDING DUAL TRANSCRIPTIONAL REGULATOR OMPR"/>
    <property type="match status" value="1"/>
</dbReference>
<evidence type="ECO:0000259" key="9">
    <source>
        <dbReference type="PROSITE" id="PS51755"/>
    </source>
</evidence>
<dbReference type="CDD" id="cd17574">
    <property type="entry name" value="REC_OmpR"/>
    <property type="match status" value="1"/>
</dbReference>
<dbReference type="Gene3D" id="3.40.50.2300">
    <property type="match status" value="1"/>
</dbReference>
<dbReference type="InterPro" id="IPR016032">
    <property type="entry name" value="Sig_transdc_resp-reg_C-effctor"/>
</dbReference>
<feature type="DNA-binding region" description="OmpR/PhoB-type" evidence="7">
    <location>
        <begin position="135"/>
        <end position="232"/>
    </location>
</feature>
<proteinExistence type="predicted"/>
<evidence type="ECO:0000313" key="11">
    <source>
        <dbReference type="EMBL" id="GEO91144.1"/>
    </source>
</evidence>
<keyword evidence="5" id="KW-0804">Transcription</keyword>
<accession>A0A0U3G722</accession>
<dbReference type="PROSITE" id="PS51755">
    <property type="entry name" value="OMPR_PHOB"/>
    <property type="match status" value="1"/>
</dbReference>
<dbReference type="InterPro" id="IPR011006">
    <property type="entry name" value="CheY-like_superfamily"/>
</dbReference>
<evidence type="ECO:0000256" key="7">
    <source>
        <dbReference type="PROSITE-ProRule" id="PRU01091"/>
    </source>
</evidence>
<dbReference type="GO" id="GO:0032993">
    <property type="term" value="C:protein-DNA complex"/>
    <property type="evidence" value="ECO:0007669"/>
    <property type="project" value="TreeGrafter"/>
</dbReference>
<evidence type="ECO:0000256" key="1">
    <source>
        <dbReference type="ARBA" id="ARBA00022553"/>
    </source>
</evidence>
<dbReference type="EMBL" id="BJZR01000007">
    <property type="protein sequence ID" value="GEO91144.1"/>
    <property type="molecule type" value="Genomic_DNA"/>
</dbReference>
<dbReference type="KEGG" id="kfv:AS188_03355"/>
<evidence type="ECO:0000256" key="3">
    <source>
        <dbReference type="ARBA" id="ARBA00023015"/>
    </source>
</evidence>
<evidence type="ECO:0000313" key="12">
    <source>
        <dbReference type="Proteomes" id="UP000057181"/>
    </source>
</evidence>
<evidence type="ECO:0000256" key="4">
    <source>
        <dbReference type="ARBA" id="ARBA00023125"/>
    </source>
</evidence>
<keyword evidence="1 6" id="KW-0597">Phosphoprotein</keyword>
<feature type="domain" description="Response regulatory" evidence="8">
    <location>
        <begin position="11"/>
        <end position="124"/>
    </location>
</feature>
<dbReference type="SUPFAM" id="SSF46894">
    <property type="entry name" value="C-terminal effector domain of the bipartite response regulators"/>
    <property type="match status" value="1"/>
</dbReference>
<keyword evidence="3" id="KW-0805">Transcription regulation</keyword>
<evidence type="ECO:0000313" key="13">
    <source>
        <dbReference type="Proteomes" id="UP000321155"/>
    </source>
</evidence>
<dbReference type="GO" id="GO:0000156">
    <property type="term" value="F:phosphorelay response regulator activity"/>
    <property type="evidence" value="ECO:0007669"/>
    <property type="project" value="TreeGrafter"/>
</dbReference>
<protein>
    <submittedName>
        <fullName evidence="10">PhoR family transcriptional regulator</fullName>
    </submittedName>
    <submittedName>
        <fullName evidence="11">Two-component system, response regulator</fullName>
    </submittedName>
</protein>
<keyword evidence="2" id="KW-0902">Two-component regulatory system</keyword>
<evidence type="ECO:0000313" key="10">
    <source>
        <dbReference type="EMBL" id="ALU38939.1"/>
    </source>
</evidence>
<feature type="domain" description="OmpR/PhoB-type" evidence="9">
    <location>
        <begin position="135"/>
        <end position="232"/>
    </location>
</feature>
<dbReference type="SMART" id="SM00448">
    <property type="entry name" value="REC"/>
    <property type="match status" value="1"/>
</dbReference>
<dbReference type="RefSeq" id="WP_058857650.1">
    <property type="nucleotide sequence ID" value="NZ_BJZR01000007.1"/>
</dbReference>
<sequence length="233" mass="24812">MSPGPEPATGRVLVVDDEKPLARMVAAYLARAGHDVAVVHTGPEAVEAARLRAPDVVVLDLGLPGLDGIEVCRRVRRFSSCYVLMLTARGDEDDVLAGLDAGADDYVVKPFSVRELVARVAAVLRRPRTALPAAAPVRTVGGVVVDLGAREARVDGVPVALTPTEFDLLAALTAEPHRALSRRHLIDAVWGPSWVGDERLVDVHIGHLRRKLGGAPAAVVETVRGIGYRMAVR</sequence>
<dbReference type="Gene3D" id="1.10.10.10">
    <property type="entry name" value="Winged helix-like DNA-binding domain superfamily/Winged helix DNA-binding domain"/>
    <property type="match status" value="1"/>
</dbReference>
<dbReference type="Proteomes" id="UP000321155">
    <property type="component" value="Unassembled WGS sequence"/>
</dbReference>
<dbReference type="Pfam" id="PF00072">
    <property type="entry name" value="Response_reg"/>
    <property type="match status" value="1"/>
</dbReference>
<evidence type="ECO:0000259" key="8">
    <source>
        <dbReference type="PROSITE" id="PS50110"/>
    </source>
</evidence>
<dbReference type="SUPFAM" id="SSF52172">
    <property type="entry name" value="CheY-like"/>
    <property type="match status" value="1"/>
</dbReference>
<dbReference type="Gene3D" id="6.10.250.690">
    <property type="match status" value="1"/>
</dbReference>
<dbReference type="SMART" id="SM00862">
    <property type="entry name" value="Trans_reg_C"/>
    <property type="match status" value="1"/>
</dbReference>
<reference evidence="11 13" key="2">
    <citation type="submission" date="2019-07" db="EMBL/GenBank/DDBJ databases">
        <title>Whole genome shotgun sequence of Kocuria flava NBRC 107626.</title>
        <authorList>
            <person name="Hosoyama A."/>
            <person name="Uohara A."/>
            <person name="Ohji S."/>
            <person name="Ichikawa N."/>
        </authorList>
    </citation>
    <scope>NUCLEOTIDE SEQUENCE [LARGE SCALE GENOMIC DNA]</scope>
    <source>
        <strain evidence="11 13">NBRC 107626</strain>
    </source>
</reference>
<dbReference type="Pfam" id="PF00486">
    <property type="entry name" value="Trans_reg_C"/>
    <property type="match status" value="1"/>
</dbReference>
<dbReference type="AlphaFoldDB" id="A0A0U3G722"/>
<evidence type="ECO:0000256" key="6">
    <source>
        <dbReference type="PROSITE-ProRule" id="PRU00169"/>
    </source>
</evidence>
<dbReference type="GO" id="GO:0005829">
    <property type="term" value="C:cytosol"/>
    <property type="evidence" value="ECO:0007669"/>
    <property type="project" value="TreeGrafter"/>
</dbReference>
<dbReference type="GO" id="GO:0006355">
    <property type="term" value="P:regulation of DNA-templated transcription"/>
    <property type="evidence" value="ECO:0007669"/>
    <property type="project" value="InterPro"/>
</dbReference>
<dbReference type="CDD" id="cd00383">
    <property type="entry name" value="trans_reg_C"/>
    <property type="match status" value="1"/>
</dbReference>
<feature type="modified residue" description="4-aspartylphosphate" evidence="6">
    <location>
        <position position="60"/>
    </location>
</feature>
<gene>
    <name evidence="10" type="ORF">AS188_03355</name>
    <name evidence="11" type="ORF">KFL01_04500</name>
</gene>
<dbReference type="EMBL" id="CP013254">
    <property type="protein sequence ID" value="ALU38939.1"/>
    <property type="molecule type" value="Genomic_DNA"/>
</dbReference>
<dbReference type="InterPro" id="IPR001867">
    <property type="entry name" value="OmpR/PhoB-type_DNA-bd"/>
</dbReference>
<reference evidence="10 12" key="1">
    <citation type="submission" date="2015-11" db="EMBL/GenBank/DDBJ databases">
        <title>Complete Genome Sequence of Kocuria flava strain HO-9041.</title>
        <authorList>
            <person name="Zhou M."/>
            <person name="Dai J."/>
        </authorList>
    </citation>
    <scope>NUCLEOTIDE SEQUENCE [LARGE SCALE GENOMIC DNA]</scope>
    <source>
        <strain evidence="10 12">HO-9041</strain>
    </source>
</reference>
<dbReference type="STRING" id="446860.AS188_03355"/>
<keyword evidence="4 7" id="KW-0238">DNA-binding</keyword>
<name>A0A0U3G722_9MICC</name>
<dbReference type="OrthoDB" id="3197131at2"/>
<dbReference type="InterPro" id="IPR036388">
    <property type="entry name" value="WH-like_DNA-bd_sf"/>
</dbReference>
<dbReference type="InterPro" id="IPR001789">
    <property type="entry name" value="Sig_transdc_resp-reg_receiver"/>
</dbReference>
<dbReference type="InterPro" id="IPR039420">
    <property type="entry name" value="WalR-like"/>
</dbReference>
<evidence type="ECO:0000256" key="5">
    <source>
        <dbReference type="ARBA" id="ARBA00023163"/>
    </source>
</evidence>
<evidence type="ECO:0000256" key="2">
    <source>
        <dbReference type="ARBA" id="ARBA00023012"/>
    </source>
</evidence>
<dbReference type="FunFam" id="3.40.50.2300:FF:000001">
    <property type="entry name" value="DNA-binding response regulator PhoB"/>
    <property type="match status" value="1"/>
</dbReference>
<dbReference type="GO" id="GO:0000976">
    <property type="term" value="F:transcription cis-regulatory region binding"/>
    <property type="evidence" value="ECO:0007669"/>
    <property type="project" value="TreeGrafter"/>
</dbReference>
<keyword evidence="13" id="KW-1185">Reference proteome</keyword>
<dbReference type="PANTHER" id="PTHR48111">
    <property type="entry name" value="REGULATOR OF RPOS"/>
    <property type="match status" value="1"/>
</dbReference>
<dbReference type="Proteomes" id="UP000057181">
    <property type="component" value="Chromosome"/>
</dbReference>